<gene>
    <name evidence="3" type="ORF">UFOPK3423_00711</name>
</gene>
<dbReference type="AlphaFoldDB" id="A0A6J7DLP4"/>
<dbReference type="Gene3D" id="3.30.300.30">
    <property type="match status" value="1"/>
</dbReference>
<dbReference type="EMBL" id="CAFBLQ010000060">
    <property type="protein sequence ID" value="CAB4870430.1"/>
    <property type="molecule type" value="Genomic_DNA"/>
</dbReference>
<dbReference type="Pfam" id="PF00501">
    <property type="entry name" value="AMP-binding"/>
    <property type="match status" value="1"/>
</dbReference>
<dbReference type="SUPFAM" id="SSF56801">
    <property type="entry name" value="Acetyl-CoA synthetase-like"/>
    <property type="match status" value="1"/>
</dbReference>
<reference evidence="3" key="1">
    <citation type="submission" date="2020-05" db="EMBL/GenBank/DDBJ databases">
        <authorList>
            <person name="Chiriac C."/>
            <person name="Salcher M."/>
            <person name="Ghai R."/>
            <person name="Kavagutti S V."/>
        </authorList>
    </citation>
    <scope>NUCLEOTIDE SEQUENCE</scope>
</reference>
<feature type="domain" description="AMP-binding enzyme C-terminal" evidence="2">
    <location>
        <begin position="229"/>
        <end position="304"/>
    </location>
</feature>
<name>A0A6J7DLP4_9ZZZZ</name>
<dbReference type="InterPro" id="IPR050237">
    <property type="entry name" value="ATP-dep_AMP-bd_enzyme"/>
</dbReference>
<dbReference type="PANTHER" id="PTHR43767:SF1">
    <property type="entry name" value="NONRIBOSOMAL PEPTIDE SYNTHASE PES1 (EUROFUNG)-RELATED"/>
    <property type="match status" value="1"/>
</dbReference>
<evidence type="ECO:0000259" key="1">
    <source>
        <dbReference type="Pfam" id="PF00501"/>
    </source>
</evidence>
<sequence>MGRDLASVLGVGAADRFLLLSPLFHVGGWSTAVLPALATGASLTIPGAFSAGRFWDDVERWRPTIWTTGLAFIEMVAARGGEPPSTAPFRHVLSNLRPDTWELGRGRLGLPLGTYYGLTENNGRGTIDVAMTAYEPGYVGRPYTAADAVRITRGGEVLPAGEVGEIELSGPSTMSEYLGDAEATSRTLRPGGWIATGDLGLVDEDGRVFFRGREKNMIKRSGENVAAEEVELVLLGHPDVVDAAALAVPDRVREEEVKALVVTRPGAEADPAALRAHCLAQMAPFKAPRYIQFVDALPRTASGKPDVATIRRDFAGPDASWDCESALNPQSGGVSA</sequence>
<dbReference type="InterPro" id="IPR042099">
    <property type="entry name" value="ANL_N_sf"/>
</dbReference>
<dbReference type="PANTHER" id="PTHR43767">
    <property type="entry name" value="LONG-CHAIN-FATTY-ACID--COA LIGASE"/>
    <property type="match status" value="1"/>
</dbReference>
<feature type="domain" description="AMP-dependent synthetase/ligase" evidence="1">
    <location>
        <begin position="10"/>
        <end position="178"/>
    </location>
</feature>
<dbReference type="Gene3D" id="3.40.50.12780">
    <property type="entry name" value="N-terminal domain of ligase-like"/>
    <property type="match status" value="1"/>
</dbReference>
<dbReference type="InterPro" id="IPR045851">
    <property type="entry name" value="AMP-bd_C_sf"/>
</dbReference>
<evidence type="ECO:0000313" key="3">
    <source>
        <dbReference type="EMBL" id="CAB4870430.1"/>
    </source>
</evidence>
<dbReference type="GO" id="GO:0016878">
    <property type="term" value="F:acid-thiol ligase activity"/>
    <property type="evidence" value="ECO:0007669"/>
    <property type="project" value="UniProtKB-ARBA"/>
</dbReference>
<dbReference type="InterPro" id="IPR000873">
    <property type="entry name" value="AMP-dep_synth/lig_dom"/>
</dbReference>
<proteinExistence type="predicted"/>
<protein>
    <submittedName>
        <fullName evidence="3">Unannotated protein</fullName>
    </submittedName>
</protein>
<organism evidence="3">
    <name type="scientific">freshwater metagenome</name>
    <dbReference type="NCBI Taxonomy" id="449393"/>
    <lineage>
        <taxon>unclassified sequences</taxon>
        <taxon>metagenomes</taxon>
        <taxon>ecological metagenomes</taxon>
    </lineage>
</organism>
<accession>A0A6J7DLP4</accession>
<evidence type="ECO:0000259" key="2">
    <source>
        <dbReference type="Pfam" id="PF13193"/>
    </source>
</evidence>
<dbReference type="InterPro" id="IPR025110">
    <property type="entry name" value="AMP-bd_C"/>
</dbReference>
<dbReference type="Pfam" id="PF13193">
    <property type="entry name" value="AMP-binding_C"/>
    <property type="match status" value="1"/>
</dbReference>